<keyword evidence="3" id="KW-1185">Reference proteome</keyword>
<gene>
    <name evidence="2" type="ORF">GGR43_002092</name>
</gene>
<keyword evidence="2" id="KW-0560">Oxidoreductase</keyword>
<dbReference type="Proteomes" id="UP000571950">
    <property type="component" value="Unassembled WGS sequence"/>
</dbReference>
<dbReference type="SUPFAM" id="SSF54909">
    <property type="entry name" value="Dimeric alpha+beta barrel"/>
    <property type="match status" value="1"/>
</dbReference>
<dbReference type="GO" id="GO:0004497">
    <property type="term" value="F:monooxygenase activity"/>
    <property type="evidence" value="ECO:0007669"/>
    <property type="project" value="UniProtKB-KW"/>
</dbReference>
<dbReference type="PROSITE" id="PS51725">
    <property type="entry name" value="ABM"/>
    <property type="match status" value="1"/>
</dbReference>
<organism evidence="2 3">
    <name type="scientific">Sphingobium jiangsuense</name>
    <dbReference type="NCBI Taxonomy" id="870476"/>
    <lineage>
        <taxon>Bacteria</taxon>
        <taxon>Pseudomonadati</taxon>
        <taxon>Pseudomonadota</taxon>
        <taxon>Alphaproteobacteria</taxon>
        <taxon>Sphingomonadales</taxon>
        <taxon>Sphingomonadaceae</taxon>
        <taxon>Sphingobium</taxon>
    </lineage>
</organism>
<dbReference type="Pfam" id="PF03992">
    <property type="entry name" value="ABM"/>
    <property type="match status" value="1"/>
</dbReference>
<evidence type="ECO:0000259" key="1">
    <source>
        <dbReference type="PROSITE" id="PS51725"/>
    </source>
</evidence>
<evidence type="ECO:0000313" key="3">
    <source>
        <dbReference type="Proteomes" id="UP000571950"/>
    </source>
</evidence>
<accession>A0A7W6BG58</accession>
<proteinExistence type="predicted"/>
<dbReference type="InterPro" id="IPR011008">
    <property type="entry name" value="Dimeric_a/b-barrel"/>
</dbReference>
<reference evidence="2 3" key="1">
    <citation type="submission" date="2020-08" db="EMBL/GenBank/DDBJ databases">
        <title>Genomic Encyclopedia of Type Strains, Phase IV (KMG-IV): sequencing the most valuable type-strain genomes for metagenomic binning, comparative biology and taxonomic classification.</title>
        <authorList>
            <person name="Goeker M."/>
        </authorList>
    </citation>
    <scope>NUCLEOTIDE SEQUENCE [LARGE SCALE GENOMIC DNA]</scope>
    <source>
        <strain evidence="2 3">DSM 26189</strain>
    </source>
</reference>
<dbReference type="EMBL" id="JACIDT010000006">
    <property type="protein sequence ID" value="MBB3926375.1"/>
    <property type="molecule type" value="Genomic_DNA"/>
</dbReference>
<dbReference type="Gene3D" id="3.30.70.100">
    <property type="match status" value="1"/>
</dbReference>
<sequence length="103" mass="11388">MSGHQILVIGRYEIAEKDIVDFQAAAVATARAARQIDGNIHYSFSIDLENPGLFHVVELWRDQSALDARLASEEFRETGRKVAQMTVLSRSVTHYAGATATIL</sequence>
<comment type="caution">
    <text evidence="2">The sequence shown here is derived from an EMBL/GenBank/DDBJ whole genome shotgun (WGS) entry which is preliminary data.</text>
</comment>
<feature type="domain" description="ABM" evidence="1">
    <location>
        <begin position="6"/>
        <end position="96"/>
    </location>
</feature>
<name>A0A7W6BG58_9SPHN</name>
<dbReference type="InterPro" id="IPR007138">
    <property type="entry name" value="ABM_dom"/>
</dbReference>
<dbReference type="AlphaFoldDB" id="A0A7W6BG58"/>
<dbReference type="RefSeq" id="WP_092960500.1">
    <property type="nucleotide sequence ID" value="NZ_BSPS01000006.1"/>
</dbReference>
<evidence type="ECO:0000313" key="2">
    <source>
        <dbReference type="EMBL" id="MBB3926375.1"/>
    </source>
</evidence>
<keyword evidence="2" id="KW-0503">Monooxygenase</keyword>
<protein>
    <submittedName>
        <fullName evidence="2">Quinol monooxygenase YgiN</fullName>
    </submittedName>
</protein>